<gene>
    <name evidence="2" type="ORF">H4C15_26695</name>
</gene>
<dbReference type="EMBL" id="JACGDA010000108">
    <property type="protein sequence ID" value="MBA6151036.1"/>
    <property type="molecule type" value="Genomic_DNA"/>
</dbReference>
<dbReference type="Proteomes" id="UP000577346">
    <property type="component" value="Unassembled WGS sequence"/>
</dbReference>
<protein>
    <recommendedName>
        <fullName evidence="4">ATP-binding protein</fullName>
    </recommendedName>
</protein>
<dbReference type="SUPFAM" id="SSF55874">
    <property type="entry name" value="ATPase domain of HSP90 chaperone/DNA topoisomerase II/histidine kinase"/>
    <property type="match status" value="1"/>
</dbReference>
<feature type="compositionally biased region" description="Basic and acidic residues" evidence="1">
    <location>
        <begin position="1337"/>
        <end position="1353"/>
    </location>
</feature>
<feature type="non-terminal residue" evidence="2">
    <location>
        <position position="1536"/>
    </location>
</feature>
<sequence length="1536" mass="168268">MALQREQRIFTAEDSQWHAREVVHHDPATRRAFSFVPLDGLAADAGVAALSTQLKTLPASIRNALANAESSAGHISDDRLQGLAELIQNSDDLGATSAEFVVDVNGSRLMFRHNGAGLTLHDVWALAIPWLSLKFDDPNQLGRFGIGLKTLHALSEILEVHQGHFRVRYQANDLSVAKSDVTWPGEEPTDAMTTFVIPLEADASTAAIVAQWLKHWSDAGLVFLSSLNTVTLRGATGDVLARLHIDRTAPETVKSTGGEMTRRIAKASDSREWVIYSRSVRVPTGHARARKAQTRYTPIAIAFSLVGLDAGHLHVGLPVRPIGLPFRMMAQFDPLTSRRDISDDPWNHSLVEPLSALWLDAVLEHFERNPAAAWAAIPLNSDLDDDGQTVGLLRAEIDRHLMENARTTFAKKITLQDGQQRYHLHELSYEVPELEHVLTPHNVKTVAGTAGTVIAAVRSGDNRWRDALEELRGIGAQAPTLVEVVDALQLLDDVHCSPAFVADLVAIAVDKNSTNELENRPCLVLNDSVRVTPIDVIGLGVLLPEEAENLWDILDIGRRLHPAYRERPGWKSVREWLHRGDRLLIEATNKVALGVLAKAGNNGVELNTPLTDEQADGLRKAFEQLSIGDRQTLGEGIGRAVRFAAITYDEAGKKILMAARPSEAYIIERETNAWKVAAGKTPGLVWLHSRYAEKFRAESGREGIGAQRLFRYMGAETAPRLTKHSAHVQRFAYIEPGVPRLSTSSPQRRNLQMKDAGATYTLADLVSPHLDAVLLNIAHEKKTTDRVRRASAVLNSLNRAWDRLVSDTKVRAVSDYRSWQDRGHVDAWWVAKAASIPWLTSASGAAVAPDHLRIRTAATEAFFGSNPAGYLNGQLDNVAYQEVLATLGVAGDPRPDQLLDKLCAIRDEFFNDATAAADHAAPLYRALATQLSGRGTSRRPGQLTLSALRSEFGKGEGLIATNVGWRRPSVVRSGRAVFGPMQPFVPAIDGTDPLWKALEIRPPDVTDAKETLRKLAKRNTLTEDQRLVMLEALRILAGAPIDQRGKLARSPVWVGDRWLSVRPIFAVENPLIAGGLAGQIPVWNPGGALAQLEALVEPYGLTRIDASQAWVKGAEHAEYDPELTRLFSNAVSNLRRDLALSDSYSEASIRVSWDALSRFNVCVLHDLTIELADLLPGKVLSFTPKAWIDTDAATFYISNPDDLGDPDSGAYAIATVFASDMRRMAHDWLAAWAAAKAGHRAEVIKTAASLEAEQKQARAEREASAGAGLLKLSEEWERRRQKKLSAKLGGKQTESAEEETARKKSPKTLVDLSKLKLKNSAGQILEGSNSKGSVPPDNRRKDSPLLQEVDRNRPKAKRKAGAGASPRNYTQEEQESLGAEICRWVLGLDESEIVDIRNQHNVGADAIDMFNNLYEYKVYAGAIPDVIRLEPSQIERARTTPNFFLVVIGNLQAGVGDPEVRIITNPLDKLALRPTASVQFAGVLAAKALTYRFTLRIPRHPATQSALIWPGIPGPSGHLFHGHPAGQSERSDAGVA</sequence>
<evidence type="ECO:0008006" key="4">
    <source>
        <dbReference type="Google" id="ProtNLM"/>
    </source>
</evidence>
<accession>A0A7W2M1N6</accession>
<dbReference type="RefSeq" id="WP_182337350.1">
    <property type="nucleotide sequence ID" value="NZ_JACGDA010000108.1"/>
</dbReference>
<evidence type="ECO:0000313" key="3">
    <source>
        <dbReference type="Proteomes" id="UP000577346"/>
    </source>
</evidence>
<reference evidence="2 3" key="1">
    <citation type="submission" date="2020-07" db="EMBL/GenBank/DDBJ databases">
        <title>Diversity of carbapenemase encoding genes among Pseudomonas putida group clinical isolates in a tertiary Brazilian hospital.</title>
        <authorList>
            <person name="Alberto-Lei F."/>
            <person name="Nodari C.S."/>
            <person name="Streling A.P."/>
            <person name="Paulino J.T."/>
            <person name="Bessa-Neto F.O."/>
            <person name="Cayo R."/>
            <person name="Gales A.C."/>
        </authorList>
    </citation>
    <scope>NUCLEOTIDE SEQUENCE [LARGE SCALE GENOMIC DNA]</scope>
    <source>
        <strain evidence="2 3">11213</strain>
    </source>
</reference>
<feature type="region of interest" description="Disordered" evidence="1">
    <location>
        <begin position="1281"/>
        <end position="1372"/>
    </location>
</feature>
<comment type="caution">
    <text evidence="2">The sequence shown here is derived from an EMBL/GenBank/DDBJ whole genome shotgun (WGS) entry which is preliminary data.</text>
</comment>
<dbReference type="NCBIfam" id="NF047352">
    <property type="entry name" value="P_loop_sacsin"/>
    <property type="match status" value="1"/>
</dbReference>
<organism evidence="2 3">
    <name type="scientific">Pseudomonas juntendi</name>
    <dbReference type="NCBI Taxonomy" id="2666183"/>
    <lineage>
        <taxon>Bacteria</taxon>
        <taxon>Pseudomonadati</taxon>
        <taxon>Pseudomonadota</taxon>
        <taxon>Gammaproteobacteria</taxon>
        <taxon>Pseudomonadales</taxon>
        <taxon>Pseudomonadaceae</taxon>
        <taxon>Pseudomonas</taxon>
    </lineage>
</organism>
<feature type="compositionally biased region" description="Polar residues" evidence="1">
    <location>
        <begin position="1320"/>
        <end position="1332"/>
    </location>
</feature>
<name>A0A7W2M1N6_9PSED</name>
<evidence type="ECO:0000313" key="2">
    <source>
        <dbReference type="EMBL" id="MBA6151036.1"/>
    </source>
</evidence>
<evidence type="ECO:0000256" key="1">
    <source>
        <dbReference type="SAM" id="MobiDB-lite"/>
    </source>
</evidence>
<proteinExistence type="predicted"/>
<dbReference type="InterPro" id="IPR036890">
    <property type="entry name" value="HATPase_C_sf"/>
</dbReference>